<evidence type="ECO:0000259" key="1">
    <source>
        <dbReference type="Pfam" id="PF05368"/>
    </source>
</evidence>
<accession>A0A073JT73</accession>
<dbReference type="Gene3D" id="3.40.50.720">
    <property type="entry name" value="NAD(P)-binding Rossmann-like Domain"/>
    <property type="match status" value="1"/>
</dbReference>
<proteinExistence type="predicted"/>
<evidence type="ECO:0000313" key="2">
    <source>
        <dbReference type="EMBL" id="KEK17391.1"/>
    </source>
</evidence>
<dbReference type="Pfam" id="PF05368">
    <property type="entry name" value="NmrA"/>
    <property type="match status" value="1"/>
</dbReference>
<dbReference type="STRING" id="574376.BAMA_15320"/>
<dbReference type="Gene3D" id="3.30.360.10">
    <property type="entry name" value="Dihydrodipicolinate Reductase, domain 2"/>
    <property type="match status" value="1"/>
</dbReference>
<dbReference type="eggNOG" id="COG1748">
    <property type="taxonomic scope" value="Bacteria"/>
</dbReference>
<dbReference type="PANTHER" id="PTHR43796">
    <property type="entry name" value="CARBOXYNORSPERMIDINE SYNTHASE"/>
    <property type="match status" value="1"/>
</dbReference>
<dbReference type="EMBL" id="JOTN01000030">
    <property type="protein sequence ID" value="KEK17391.1"/>
    <property type="molecule type" value="Genomic_DNA"/>
</dbReference>
<dbReference type="OrthoDB" id="2666787at2"/>
<protein>
    <recommendedName>
        <fullName evidence="1">NmrA-like domain-containing protein</fullName>
    </recommendedName>
</protein>
<dbReference type="AlphaFoldDB" id="A0A073JT73"/>
<reference evidence="2 3" key="1">
    <citation type="submission" date="2014-06" db="EMBL/GenBank/DDBJ databases">
        <title>Draft genome sequence of Bacillus manliponensis JCM 15802 (MCCC 1A00708).</title>
        <authorList>
            <person name="Lai Q."/>
            <person name="Liu Y."/>
            <person name="Shao Z."/>
        </authorList>
    </citation>
    <scope>NUCLEOTIDE SEQUENCE [LARGE SCALE GENOMIC DNA]</scope>
    <source>
        <strain evidence="2 3">JCM 15802</strain>
    </source>
</reference>
<keyword evidence="3" id="KW-1185">Reference proteome</keyword>
<comment type="caution">
    <text evidence="2">The sequence shown here is derived from an EMBL/GenBank/DDBJ whole genome shotgun (WGS) entry which is preliminary data.</text>
</comment>
<gene>
    <name evidence="2" type="ORF">BAMA_15320</name>
</gene>
<dbReference type="InterPro" id="IPR036291">
    <property type="entry name" value="NAD(P)-bd_dom_sf"/>
</dbReference>
<evidence type="ECO:0000313" key="3">
    <source>
        <dbReference type="Proteomes" id="UP000027822"/>
    </source>
</evidence>
<dbReference type="RefSeq" id="WP_034643397.1">
    <property type="nucleotide sequence ID" value="NZ_CBCSJC010000016.1"/>
</dbReference>
<name>A0A073JT73_9BACI</name>
<dbReference type="Proteomes" id="UP000027822">
    <property type="component" value="Unassembled WGS sequence"/>
</dbReference>
<dbReference type="InterPro" id="IPR008030">
    <property type="entry name" value="NmrA-like"/>
</dbReference>
<feature type="domain" description="NmrA-like" evidence="1">
    <location>
        <begin position="2"/>
        <end position="87"/>
    </location>
</feature>
<sequence>MKKVMVVGATGVLGKMICAEVMRICNEDIHLIVTDYKKERGEAFVASFNSGVTYRYLDVHNEESITQALQHIDVVIVVLKQQYPHIQQKCIEENITCIDVTPFSHFVKQVQLLGEDAKQNEVTSIVMSGFFPGLSGLMVKKATDNFEKVSEIHVGLLQNTNANVGISGILDMLKIISQRVSYKIDGKKVELPGFTKKRKMLFDQEREVRLIDHAEKEILIEKLGDVTINYWTAWNHNLFNKQVSLLKRFGLIHMLLKLRNSNFLSKVVKHNPNQLEDAFLAVEVKGIMDGKECTKTLSLSTFSDYYTTALITAALGEIAIRKKVSGVISPFEMTNLDEILSVIDCENISVREFTVYES</sequence>
<dbReference type="PANTHER" id="PTHR43796:SF2">
    <property type="entry name" value="CARBOXYNORSPERMIDINE SYNTHASE"/>
    <property type="match status" value="1"/>
</dbReference>
<organism evidence="2 3">
    <name type="scientific">Bacillus manliponensis</name>
    <dbReference type="NCBI Taxonomy" id="574376"/>
    <lineage>
        <taxon>Bacteria</taxon>
        <taxon>Bacillati</taxon>
        <taxon>Bacillota</taxon>
        <taxon>Bacilli</taxon>
        <taxon>Bacillales</taxon>
        <taxon>Bacillaceae</taxon>
        <taxon>Bacillus</taxon>
        <taxon>Bacillus cereus group</taxon>
    </lineage>
</organism>
<dbReference type="SUPFAM" id="SSF51735">
    <property type="entry name" value="NAD(P)-binding Rossmann-fold domains"/>
    <property type="match status" value="1"/>
</dbReference>